<evidence type="ECO:0000313" key="3">
    <source>
        <dbReference type="Proteomes" id="UP000006727"/>
    </source>
</evidence>
<feature type="region of interest" description="Disordered" evidence="1">
    <location>
        <begin position="1"/>
        <end position="31"/>
    </location>
</feature>
<proteinExistence type="predicted"/>
<accession>A0A7I3ZTN8</accession>
<feature type="compositionally biased region" description="Basic and acidic residues" evidence="1">
    <location>
        <begin position="16"/>
        <end position="25"/>
    </location>
</feature>
<dbReference type="Proteomes" id="UP000006727">
    <property type="component" value="Chromosome 6"/>
</dbReference>
<dbReference type="EMBL" id="ABEU02000006">
    <property type="status" value="NOT_ANNOTATED_CDS"/>
    <property type="molecule type" value="Genomic_DNA"/>
</dbReference>
<reference evidence="2 3" key="1">
    <citation type="journal article" date="2008" name="Science">
        <title>The Physcomitrella genome reveals evolutionary insights into the conquest of land by plants.</title>
        <authorList>
            <person name="Rensing S."/>
            <person name="Lang D."/>
            <person name="Zimmer A."/>
            <person name="Terry A."/>
            <person name="Salamov A."/>
            <person name="Shapiro H."/>
            <person name="Nishiyama T."/>
            <person name="Perroud P.-F."/>
            <person name="Lindquist E."/>
            <person name="Kamisugi Y."/>
            <person name="Tanahashi T."/>
            <person name="Sakakibara K."/>
            <person name="Fujita T."/>
            <person name="Oishi K."/>
            <person name="Shin-I T."/>
            <person name="Kuroki Y."/>
            <person name="Toyoda A."/>
            <person name="Suzuki Y."/>
            <person name="Hashimoto A."/>
            <person name="Yamaguchi K."/>
            <person name="Sugano A."/>
            <person name="Kohara Y."/>
            <person name="Fujiyama A."/>
            <person name="Anterola A."/>
            <person name="Aoki S."/>
            <person name="Ashton N."/>
            <person name="Barbazuk W.B."/>
            <person name="Barker E."/>
            <person name="Bennetzen J."/>
            <person name="Bezanilla M."/>
            <person name="Blankenship R."/>
            <person name="Cho S.H."/>
            <person name="Dutcher S."/>
            <person name="Estelle M."/>
            <person name="Fawcett J.A."/>
            <person name="Gundlach H."/>
            <person name="Hanada K."/>
            <person name="Heyl A."/>
            <person name="Hicks K.A."/>
            <person name="Hugh J."/>
            <person name="Lohr M."/>
            <person name="Mayer K."/>
            <person name="Melkozernov A."/>
            <person name="Murata T."/>
            <person name="Nelson D."/>
            <person name="Pils B."/>
            <person name="Prigge M."/>
            <person name="Reiss B."/>
            <person name="Renner T."/>
            <person name="Rombauts S."/>
            <person name="Rushton P."/>
            <person name="Sanderfoot A."/>
            <person name="Schween G."/>
            <person name="Shiu S.-H."/>
            <person name="Stueber K."/>
            <person name="Theodoulou F.L."/>
            <person name="Tu H."/>
            <person name="Van de Peer Y."/>
            <person name="Verrier P.J."/>
            <person name="Waters E."/>
            <person name="Wood A."/>
            <person name="Yang L."/>
            <person name="Cove D."/>
            <person name="Cuming A."/>
            <person name="Hasebe M."/>
            <person name="Lucas S."/>
            <person name="Mishler D.B."/>
            <person name="Reski R."/>
            <person name="Grigoriev I."/>
            <person name="Quatrano R.S."/>
            <person name="Boore J.L."/>
        </authorList>
    </citation>
    <scope>NUCLEOTIDE SEQUENCE [LARGE SCALE GENOMIC DNA]</scope>
    <source>
        <strain evidence="2 3">cv. Gransden 2004</strain>
    </source>
</reference>
<sequence length="132" mass="15218">MMEEDDESEVPVQSMPKKELKEEPRSMGATANLEMAQLKKEVRNLRCENDTIRRELESSRERLSASTTAYHNLQGHLRSLVDKYTADQGQNEVELQQLDHQAKDIIERIQTVAGRLEEDNALLVEKLREAIK</sequence>
<keyword evidence="3" id="KW-1185">Reference proteome</keyword>
<evidence type="ECO:0000256" key="1">
    <source>
        <dbReference type="SAM" id="MobiDB-lite"/>
    </source>
</evidence>
<dbReference type="InterPro" id="IPR036149">
    <property type="entry name" value="APC_N_sf"/>
</dbReference>
<dbReference type="EnsemblPlants" id="Pp3c6_70V3.1">
    <property type="protein sequence ID" value="PAC:32978919.CDS.1"/>
    <property type="gene ID" value="Pp3c6_70"/>
</dbReference>
<protein>
    <submittedName>
        <fullName evidence="2">Uncharacterized protein</fullName>
    </submittedName>
</protein>
<name>A0A7I3ZTN8_PHYPA</name>
<dbReference type="Gene3D" id="1.10.287.1490">
    <property type="match status" value="1"/>
</dbReference>
<dbReference type="SUPFAM" id="SSF58050">
    <property type="entry name" value="N-terminal coiled coil domain from apc"/>
    <property type="match status" value="1"/>
</dbReference>
<reference evidence="2 3" key="2">
    <citation type="journal article" date="2018" name="Plant J.">
        <title>The Physcomitrella patens chromosome-scale assembly reveals moss genome structure and evolution.</title>
        <authorList>
            <person name="Lang D."/>
            <person name="Ullrich K.K."/>
            <person name="Murat F."/>
            <person name="Fuchs J."/>
            <person name="Jenkins J."/>
            <person name="Haas F.B."/>
            <person name="Piednoel M."/>
            <person name="Gundlach H."/>
            <person name="Van Bel M."/>
            <person name="Meyberg R."/>
            <person name="Vives C."/>
            <person name="Morata J."/>
            <person name="Symeonidi A."/>
            <person name="Hiss M."/>
            <person name="Muchero W."/>
            <person name="Kamisugi Y."/>
            <person name="Saleh O."/>
            <person name="Blanc G."/>
            <person name="Decker E.L."/>
            <person name="van Gessel N."/>
            <person name="Grimwood J."/>
            <person name="Hayes R.D."/>
            <person name="Graham S.W."/>
            <person name="Gunter L.E."/>
            <person name="McDaniel S.F."/>
            <person name="Hoernstein S.N.W."/>
            <person name="Larsson A."/>
            <person name="Li F.W."/>
            <person name="Perroud P.F."/>
            <person name="Phillips J."/>
            <person name="Ranjan P."/>
            <person name="Rokshar D.S."/>
            <person name="Rothfels C.J."/>
            <person name="Schneider L."/>
            <person name="Shu S."/>
            <person name="Stevenson D.W."/>
            <person name="Thummler F."/>
            <person name="Tillich M."/>
            <person name="Villarreal Aguilar J.C."/>
            <person name="Widiez T."/>
            <person name="Wong G.K."/>
            <person name="Wymore A."/>
            <person name="Zhang Y."/>
            <person name="Zimmer A.D."/>
            <person name="Quatrano R.S."/>
            <person name="Mayer K.F.X."/>
            <person name="Goodstein D."/>
            <person name="Casacuberta J.M."/>
            <person name="Vandepoele K."/>
            <person name="Reski R."/>
            <person name="Cuming A.C."/>
            <person name="Tuskan G.A."/>
            <person name="Maumus F."/>
            <person name="Salse J."/>
            <person name="Schmutz J."/>
            <person name="Rensing S.A."/>
        </authorList>
    </citation>
    <scope>NUCLEOTIDE SEQUENCE [LARGE SCALE GENOMIC DNA]</scope>
    <source>
        <strain evidence="2 3">cv. Gransden 2004</strain>
    </source>
</reference>
<dbReference type="InParanoid" id="A0A7I3ZTN8"/>
<dbReference type="EnsemblPlants" id="Pp3c6_70V3.2">
    <property type="protein sequence ID" value="PAC:32978920.CDS.1"/>
    <property type="gene ID" value="Pp3c6_70"/>
</dbReference>
<evidence type="ECO:0000313" key="2">
    <source>
        <dbReference type="EnsemblPlants" id="PAC:32978920.CDS.1"/>
    </source>
</evidence>
<organism evidence="2 3">
    <name type="scientific">Physcomitrium patens</name>
    <name type="common">Spreading-leaved earth moss</name>
    <name type="synonym">Physcomitrella patens</name>
    <dbReference type="NCBI Taxonomy" id="3218"/>
    <lineage>
        <taxon>Eukaryota</taxon>
        <taxon>Viridiplantae</taxon>
        <taxon>Streptophyta</taxon>
        <taxon>Embryophyta</taxon>
        <taxon>Bryophyta</taxon>
        <taxon>Bryophytina</taxon>
        <taxon>Bryopsida</taxon>
        <taxon>Funariidae</taxon>
        <taxon>Funariales</taxon>
        <taxon>Funariaceae</taxon>
        <taxon>Physcomitrium</taxon>
    </lineage>
</organism>
<dbReference type="Gramene" id="Pp3c6_70V3.1">
    <property type="protein sequence ID" value="PAC:32978919.CDS.1"/>
    <property type="gene ID" value="Pp3c6_70"/>
</dbReference>
<reference evidence="2" key="3">
    <citation type="submission" date="2020-12" db="UniProtKB">
        <authorList>
            <consortium name="EnsemblPlants"/>
        </authorList>
    </citation>
    <scope>IDENTIFICATION</scope>
</reference>
<dbReference type="Gramene" id="Pp3c6_70V3.2">
    <property type="protein sequence ID" value="PAC:32978920.CDS.1"/>
    <property type="gene ID" value="Pp3c6_70"/>
</dbReference>
<dbReference type="AlphaFoldDB" id="A0A7I3ZTN8"/>